<dbReference type="RefSeq" id="WP_260724052.1">
    <property type="nucleotide sequence ID" value="NZ_BAAABS010000052.1"/>
</dbReference>
<sequence length="70" mass="7922">MRAGYLRDWDRTLRAANHPDTTRYNYLLAGVQLAGYIAERHPGDDGVADDPTRVSGRRCRVCTPALHPWV</sequence>
<dbReference type="Proteomes" id="UP001058271">
    <property type="component" value="Chromosome"/>
</dbReference>
<keyword evidence="2" id="KW-1185">Reference proteome</keyword>
<proteinExistence type="predicted"/>
<evidence type="ECO:0000313" key="2">
    <source>
        <dbReference type="Proteomes" id="UP001058271"/>
    </source>
</evidence>
<reference evidence="1" key="1">
    <citation type="submission" date="2021-04" db="EMBL/GenBank/DDBJ databases">
        <title>Biosynthetic gene clusters of Dactylosporangioum roseum.</title>
        <authorList>
            <person name="Hartkoorn R.C."/>
            <person name="Beaudoing E."/>
            <person name="Hot D."/>
            <person name="Moureu S."/>
        </authorList>
    </citation>
    <scope>NUCLEOTIDE SEQUENCE</scope>
    <source>
        <strain evidence="1">NRRL B-16295</strain>
    </source>
</reference>
<gene>
    <name evidence="1" type="ORF">Drose_26365</name>
</gene>
<organism evidence="1 2">
    <name type="scientific">Dactylosporangium roseum</name>
    <dbReference type="NCBI Taxonomy" id="47989"/>
    <lineage>
        <taxon>Bacteria</taxon>
        <taxon>Bacillati</taxon>
        <taxon>Actinomycetota</taxon>
        <taxon>Actinomycetes</taxon>
        <taxon>Micromonosporales</taxon>
        <taxon>Micromonosporaceae</taxon>
        <taxon>Dactylosporangium</taxon>
    </lineage>
</organism>
<accession>A0ABY5YY97</accession>
<protein>
    <submittedName>
        <fullName evidence="1">Uncharacterized protein</fullName>
    </submittedName>
</protein>
<evidence type="ECO:0000313" key="1">
    <source>
        <dbReference type="EMBL" id="UWZ34719.1"/>
    </source>
</evidence>
<dbReference type="EMBL" id="CP073721">
    <property type="protein sequence ID" value="UWZ34719.1"/>
    <property type="molecule type" value="Genomic_DNA"/>
</dbReference>
<name>A0ABY5YY97_9ACTN</name>